<sequence length="264" mass="26995">MSMENPDPGSPIMLLPLPHFSPVSPTAPASPPVVASVTDIPALSVDALDAIDPFDDLGDLDDFDVLDVFDAIPSVADSIAAPAAADFPVVVLDDPDSSTFAAAILSTTPFVTPAALAAASPLAAMLTTMAFLALVALRATLAVAPDSPVVALDDPVSHTAATDMAFTDTDSPAIPVVDNSTAVKDVLALSVGAFDVVLSATDSIAADDLLALFDDTTSDNDESMPPLPKRQQTEGLDDYNDGLNLVMLARIPISQLSGTVLAIS</sequence>
<comment type="caution">
    <text evidence="1">The sequence shown here is derived from an EMBL/GenBank/DDBJ whole genome shotgun (WGS) entry which is preliminary data.</text>
</comment>
<accession>A0A9W8IM43</accession>
<dbReference type="Proteomes" id="UP001140074">
    <property type="component" value="Unassembled WGS sequence"/>
</dbReference>
<dbReference type="EMBL" id="JANBUY010000029">
    <property type="protein sequence ID" value="KAJ2866877.1"/>
    <property type="molecule type" value="Genomic_DNA"/>
</dbReference>
<evidence type="ECO:0000313" key="2">
    <source>
        <dbReference type="Proteomes" id="UP001140074"/>
    </source>
</evidence>
<name>A0A9W8IM43_9FUNG</name>
<organism evidence="1 2">
    <name type="scientific">Coemansia aciculifera</name>
    <dbReference type="NCBI Taxonomy" id="417176"/>
    <lineage>
        <taxon>Eukaryota</taxon>
        <taxon>Fungi</taxon>
        <taxon>Fungi incertae sedis</taxon>
        <taxon>Zoopagomycota</taxon>
        <taxon>Kickxellomycotina</taxon>
        <taxon>Kickxellomycetes</taxon>
        <taxon>Kickxellales</taxon>
        <taxon>Kickxellaceae</taxon>
        <taxon>Coemansia</taxon>
    </lineage>
</organism>
<gene>
    <name evidence="1" type="ORF">GGH94_001252</name>
</gene>
<evidence type="ECO:0000313" key="1">
    <source>
        <dbReference type="EMBL" id="KAJ2866877.1"/>
    </source>
</evidence>
<protein>
    <submittedName>
        <fullName evidence="1">Uncharacterized protein</fullName>
    </submittedName>
</protein>
<dbReference type="AlphaFoldDB" id="A0A9W8IM43"/>
<keyword evidence="2" id="KW-1185">Reference proteome</keyword>
<proteinExistence type="predicted"/>
<reference evidence="1" key="1">
    <citation type="submission" date="2022-07" db="EMBL/GenBank/DDBJ databases">
        <title>Phylogenomic reconstructions and comparative analyses of Kickxellomycotina fungi.</title>
        <authorList>
            <person name="Reynolds N.K."/>
            <person name="Stajich J.E."/>
            <person name="Barry K."/>
            <person name="Grigoriev I.V."/>
            <person name="Crous P."/>
            <person name="Smith M.E."/>
        </authorList>
    </citation>
    <scope>NUCLEOTIDE SEQUENCE</scope>
    <source>
        <strain evidence="1">RSA 476</strain>
    </source>
</reference>